<dbReference type="SUPFAM" id="SSF52540">
    <property type="entry name" value="P-loop containing nucleoside triphosphate hydrolases"/>
    <property type="match status" value="1"/>
</dbReference>
<dbReference type="RefSeq" id="WP_151700816.1">
    <property type="nucleotide sequence ID" value="NZ_CP031223.1"/>
</dbReference>
<keyword evidence="8" id="KW-1185">Reference proteome</keyword>
<dbReference type="PANTHER" id="PTHR11070:SF3">
    <property type="entry name" value="DNA 3'-5' HELICASE"/>
    <property type="match status" value="1"/>
</dbReference>
<dbReference type="GO" id="GO:0003677">
    <property type="term" value="F:DNA binding"/>
    <property type="evidence" value="ECO:0007669"/>
    <property type="project" value="InterPro"/>
</dbReference>
<dbReference type="Proteomes" id="UP000325517">
    <property type="component" value="Chromosome"/>
</dbReference>
<evidence type="ECO:0000313" key="7">
    <source>
        <dbReference type="EMBL" id="QFF99916.1"/>
    </source>
</evidence>
<dbReference type="InterPro" id="IPR000212">
    <property type="entry name" value="DNA_helicase_UvrD/REP"/>
</dbReference>
<evidence type="ECO:0000256" key="2">
    <source>
        <dbReference type="ARBA" id="ARBA00022801"/>
    </source>
</evidence>
<evidence type="ECO:0000256" key="4">
    <source>
        <dbReference type="ARBA" id="ARBA00022840"/>
    </source>
</evidence>
<name>A0A5J6SPJ8_9BACI</name>
<dbReference type="OrthoDB" id="9765670at2"/>
<evidence type="ECO:0000256" key="1">
    <source>
        <dbReference type="ARBA" id="ARBA00022741"/>
    </source>
</evidence>
<dbReference type="AlphaFoldDB" id="A0A5J6SPJ8"/>
<reference evidence="7 8" key="1">
    <citation type="submission" date="2018-07" db="EMBL/GenBank/DDBJ databases">
        <title>Complete genome sequence of Psychrobacillus sp. PB01, isolated from iceberg, and comparative genome analysis of Psychrobacillus strains.</title>
        <authorList>
            <person name="Lee P.C."/>
        </authorList>
    </citation>
    <scope>NUCLEOTIDE SEQUENCE [LARGE SCALE GENOMIC DNA]</scope>
    <source>
        <strain evidence="7 8">PB01</strain>
    </source>
</reference>
<dbReference type="Pfam" id="PF00580">
    <property type="entry name" value="UvrD-helicase"/>
    <property type="match status" value="1"/>
</dbReference>
<keyword evidence="1 5" id="KW-0547">Nucleotide-binding</keyword>
<dbReference type="KEGG" id="psyo:PB01_14395"/>
<dbReference type="PROSITE" id="PS51198">
    <property type="entry name" value="UVRD_HELICASE_ATP_BIND"/>
    <property type="match status" value="1"/>
</dbReference>
<sequence>MVAELINNIFLVNAPAGSGKTTKIKSMIISHKVEFPENNILCITYTKRAAEELKKDINSKGIYISTIHSFLHSFVNIYFSKSEIVDLYFEVFGDLIRNDIVNEKQKENITARNQRYIDKHGTLSFEVIKNNIKSIYYNESANDHLYKGGLSHDSLILFSEKIFDKFPKIKKRITQKYQRIFIDEYQDSASSVLRMFYKAVIDTTSNLYFLGDKMQQIYKNYDGFFEDELKTLNTEIKLDINHRSIPDIVSVLNNIYNDEEFYQSPSSKNSAIIPAHPPRVILCDNIHDRLEIEKSSYPDALLLFLLNQQRFNSIGAGELYSRLNRLEKYSYGKQLNAVNILSDNTNENSDSLFKLLFLVEKVLEHYKNSNLGSIIHNIKINSKIFDLNMCKITSHQHKVDFNILLSQIYDSFHKEHSIHDFLISLRKTNIFKTNYIDEIGDEYSEVLEVGLNEFKALSNYLNNPKVSTQHGVKGESHNSVFFIAEDSFKNPVVHMHKFLKLWTSTDLSLNSLESFYYEYNECVADTVNHIGCKISELNRDSYDTHSTFLNDRIEQLNKRFEGNLIFKGLYEGHYNKYLLRPNVSNIKECLKESTVYGVLSAYRLFYVGCSRAKKNLTIFIKKANVEEYSQNFIGKLERIGFSVED</sequence>
<dbReference type="GO" id="GO:0000725">
    <property type="term" value="P:recombinational repair"/>
    <property type="evidence" value="ECO:0007669"/>
    <property type="project" value="TreeGrafter"/>
</dbReference>
<evidence type="ECO:0000259" key="6">
    <source>
        <dbReference type="PROSITE" id="PS51198"/>
    </source>
</evidence>
<organism evidence="7 8">
    <name type="scientific">Psychrobacillus glaciei</name>
    <dbReference type="NCBI Taxonomy" id="2283160"/>
    <lineage>
        <taxon>Bacteria</taxon>
        <taxon>Bacillati</taxon>
        <taxon>Bacillota</taxon>
        <taxon>Bacilli</taxon>
        <taxon>Bacillales</taxon>
        <taxon>Bacillaceae</taxon>
        <taxon>Psychrobacillus</taxon>
    </lineage>
</organism>
<dbReference type="GO" id="GO:0016787">
    <property type="term" value="F:hydrolase activity"/>
    <property type="evidence" value="ECO:0007669"/>
    <property type="project" value="UniProtKB-UniRule"/>
</dbReference>
<dbReference type="InterPro" id="IPR027417">
    <property type="entry name" value="P-loop_NTPase"/>
</dbReference>
<proteinExistence type="predicted"/>
<dbReference type="EMBL" id="CP031223">
    <property type="protein sequence ID" value="QFF99916.1"/>
    <property type="molecule type" value="Genomic_DNA"/>
</dbReference>
<protein>
    <submittedName>
        <fullName evidence="7">ATP-dependent helicase</fullName>
    </submittedName>
</protein>
<evidence type="ECO:0000313" key="8">
    <source>
        <dbReference type="Proteomes" id="UP000325517"/>
    </source>
</evidence>
<keyword evidence="4 5" id="KW-0067">ATP-binding</keyword>
<dbReference type="GO" id="GO:0043138">
    <property type="term" value="F:3'-5' DNA helicase activity"/>
    <property type="evidence" value="ECO:0007669"/>
    <property type="project" value="TreeGrafter"/>
</dbReference>
<dbReference type="Gene3D" id="3.40.50.300">
    <property type="entry name" value="P-loop containing nucleotide triphosphate hydrolases"/>
    <property type="match status" value="2"/>
</dbReference>
<gene>
    <name evidence="7" type="ORF">PB01_14395</name>
</gene>
<feature type="binding site" evidence="5">
    <location>
        <begin position="14"/>
        <end position="21"/>
    </location>
    <ligand>
        <name>ATP</name>
        <dbReference type="ChEBI" id="CHEBI:30616"/>
    </ligand>
</feature>
<dbReference type="GO" id="GO:0005524">
    <property type="term" value="F:ATP binding"/>
    <property type="evidence" value="ECO:0007669"/>
    <property type="project" value="UniProtKB-UniRule"/>
</dbReference>
<keyword evidence="2 5" id="KW-0378">Hydrolase</keyword>
<evidence type="ECO:0000256" key="3">
    <source>
        <dbReference type="ARBA" id="ARBA00022806"/>
    </source>
</evidence>
<dbReference type="GO" id="GO:0005829">
    <property type="term" value="C:cytosol"/>
    <property type="evidence" value="ECO:0007669"/>
    <property type="project" value="TreeGrafter"/>
</dbReference>
<keyword evidence="3 5" id="KW-0347">Helicase</keyword>
<dbReference type="PANTHER" id="PTHR11070">
    <property type="entry name" value="UVRD / RECB / PCRA DNA HELICASE FAMILY MEMBER"/>
    <property type="match status" value="1"/>
</dbReference>
<feature type="domain" description="UvrD-like helicase ATP-binding" evidence="6">
    <location>
        <begin position="1"/>
        <end position="265"/>
    </location>
</feature>
<accession>A0A5J6SPJ8</accession>
<dbReference type="InterPro" id="IPR014016">
    <property type="entry name" value="UvrD-like_ATP-bd"/>
</dbReference>
<evidence type="ECO:0000256" key="5">
    <source>
        <dbReference type="PROSITE-ProRule" id="PRU00560"/>
    </source>
</evidence>